<evidence type="ECO:0000256" key="1">
    <source>
        <dbReference type="ARBA" id="ARBA00008018"/>
    </source>
</evidence>
<dbReference type="KEGG" id="pda:108510973"/>
<reference evidence="3" key="1">
    <citation type="journal article" date="2019" name="Nat. Commun.">
        <title>Genome-wide association mapping of date palm fruit traits.</title>
        <authorList>
            <person name="Hazzouri K.M."/>
            <person name="Gros-Balthazard M."/>
            <person name="Flowers J.M."/>
            <person name="Copetti D."/>
            <person name="Lemansour A."/>
            <person name="Lebrun M."/>
            <person name="Masmoudi K."/>
            <person name="Ferrand S."/>
            <person name="Dhar M.I."/>
            <person name="Fresquez Z.A."/>
            <person name="Rosas U."/>
            <person name="Zhang J."/>
            <person name="Talag J."/>
            <person name="Lee S."/>
            <person name="Kudrna D."/>
            <person name="Powell R.F."/>
            <person name="Leitch I.J."/>
            <person name="Krueger R.R."/>
            <person name="Wing R.A."/>
            <person name="Amiri K.M.A."/>
            <person name="Purugganan M.D."/>
        </authorList>
    </citation>
    <scope>NUCLEOTIDE SEQUENCE [LARGE SCALE GENOMIC DNA]</scope>
    <source>
        <strain evidence="3">cv. Khalas</strain>
    </source>
</reference>
<dbReference type="PANTHER" id="PTHR13516:SF4">
    <property type="entry name" value="FI09323P"/>
    <property type="match status" value="1"/>
</dbReference>
<dbReference type="InterPro" id="IPR051958">
    <property type="entry name" value="Alba-like_NAB"/>
</dbReference>
<proteinExistence type="inferred from homology"/>
<feature type="region of interest" description="Disordered" evidence="2">
    <location>
        <begin position="155"/>
        <end position="175"/>
    </location>
</feature>
<dbReference type="AlphaFoldDB" id="A0A8B9A6L0"/>
<dbReference type="GeneID" id="108510973"/>
<evidence type="ECO:0000313" key="4">
    <source>
        <dbReference type="RefSeq" id="XP_038982285.1"/>
    </source>
</evidence>
<feature type="region of interest" description="Disordered" evidence="2">
    <location>
        <begin position="54"/>
        <end position="77"/>
    </location>
</feature>
<reference evidence="4 5" key="2">
    <citation type="submission" date="2025-04" db="UniProtKB">
        <authorList>
            <consortium name="RefSeq"/>
        </authorList>
    </citation>
    <scope>IDENTIFICATION</scope>
    <source>
        <tissue evidence="4 5">Young leaves</tissue>
    </source>
</reference>
<protein>
    <submittedName>
        <fullName evidence="4 5">Heterogeneous nuclear ribonucleoprotein 87F-like</fullName>
    </submittedName>
</protein>
<dbReference type="PANTHER" id="PTHR13516">
    <property type="entry name" value="RIBONUCLEASE P SUBUNIT P25"/>
    <property type="match status" value="1"/>
</dbReference>
<keyword evidence="3" id="KW-1185">Reference proteome</keyword>
<dbReference type="OrthoDB" id="424402at2759"/>
<evidence type="ECO:0000313" key="5">
    <source>
        <dbReference type="RefSeq" id="XP_038982286.1"/>
    </source>
</evidence>
<dbReference type="RefSeq" id="XP_038982286.1">
    <property type="nucleotide sequence ID" value="XM_039126358.1"/>
</dbReference>
<dbReference type="Proteomes" id="UP000228380">
    <property type="component" value="Chromosome 5"/>
</dbReference>
<gene>
    <name evidence="4 5" type="primary">LOC108510973</name>
</gene>
<accession>A0A8B9A6L0</accession>
<name>A0A8B9A6L0_PHODC</name>
<dbReference type="GO" id="GO:0003723">
    <property type="term" value="F:RNA binding"/>
    <property type="evidence" value="ECO:0007669"/>
    <property type="project" value="TreeGrafter"/>
</dbReference>
<dbReference type="RefSeq" id="XP_038982285.1">
    <property type="nucleotide sequence ID" value="XM_039126357.1"/>
</dbReference>
<sequence length="175" mass="19215">MDRYQRVQKPKEATSVNENEIRITAQGRMRSYITYATSLLQVSTSLPKHQVKPLSEFDYGGEGSPGGRGRGRGDHGRGRGLEEMILWLWITAMEEGTTGDADNGIGGWGRGRGNGFRGRGRGYGGWTDHQQDNRYNDEAPIFNHGRGCGCGWGQNRGRGRDSRSNGLVRTVNGGA</sequence>
<comment type="similarity">
    <text evidence="1">Belongs to the histone-like Alba family.</text>
</comment>
<evidence type="ECO:0000313" key="3">
    <source>
        <dbReference type="Proteomes" id="UP000228380"/>
    </source>
</evidence>
<evidence type="ECO:0000256" key="2">
    <source>
        <dbReference type="SAM" id="MobiDB-lite"/>
    </source>
</evidence>
<organism evidence="3 4">
    <name type="scientific">Phoenix dactylifera</name>
    <name type="common">Date palm</name>
    <dbReference type="NCBI Taxonomy" id="42345"/>
    <lineage>
        <taxon>Eukaryota</taxon>
        <taxon>Viridiplantae</taxon>
        <taxon>Streptophyta</taxon>
        <taxon>Embryophyta</taxon>
        <taxon>Tracheophyta</taxon>
        <taxon>Spermatophyta</taxon>
        <taxon>Magnoliopsida</taxon>
        <taxon>Liliopsida</taxon>
        <taxon>Arecaceae</taxon>
        <taxon>Coryphoideae</taxon>
        <taxon>Phoeniceae</taxon>
        <taxon>Phoenix</taxon>
    </lineage>
</organism>